<proteinExistence type="inferred from homology"/>
<name>A0A7Z6U988_PSESF</name>
<dbReference type="Pfam" id="PF02325">
    <property type="entry name" value="CCB3_YggT"/>
    <property type="match status" value="2"/>
</dbReference>
<accession>A0A7Z6U988</accession>
<evidence type="ECO:0000313" key="3">
    <source>
        <dbReference type="EMBL" id="RMP82074.1"/>
    </source>
</evidence>
<gene>
    <name evidence="3" type="ORF">ALQ15_116120</name>
</gene>
<sequence length="221" mass="24539">MPQIIVQPSWLSNWANNFRVFWSRSMIGLNTAAIYVLQTLGSLYLLIVLLRFVLQLVRANFYNPLCQFIVRATQPLLKPLRRIIPSLGGLDMSSLVLAIIVQMVLMALTLLLMFGTTGDPLHLLLWSIIGVTALFLKIFFFALIISVILSWVAPGSSNPGAELVNQICEPVLAPFRKIVPNLGGLDISPILAFLVLKLLDMLVINNLAAMSNMPDVLRLLM</sequence>
<protein>
    <submittedName>
        <fullName evidence="3">Integral membrane protein YggT, involved in response to extracytoplasmic stress</fullName>
    </submittedName>
</protein>
<dbReference type="PANTHER" id="PTHR33219">
    <property type="entry name" value="YLMG HOMOLOG PROTEIN 2, CHLOROPLASTIC"/>
    <property type="match status" value="1"/>
</dbReference>
<evidence type="ECO:0000313" key="4">
    <source>
        <dbReference type="Proteomes" id="UP000282289"/>
    </source>
</evidence>
<dbReference type="GO" id="GO:0016020">
    <property type="term" value="C:membrane"/>
    <property type="evidence" value="ECO:0007669"/>
    <property type="project" value="InterPro"/>
</dbReference>
<comment type="similarity">
    <text evidence="1">Belongs to the YggT family.</text>
</comment>
<evidence type="ECO:0000256" key="1">
    <source>
        <dbReference type="ARBA" id="ARBA00010894"/>
    </source>
</evidence>
<feature type="transmembrane region" description="Helical" evidence="2">
    <location>
        <begin position="95"/>
        <end position="116"/>
    </location>
</feature>
<keyword evidence="2" id="KW-0812">Transmembrane</keyword>
<feature type="transmembrane region" description="Helical" evidence="2">
    <location>
        <begin position="123"/>
        <end position="153"/>
    </location>
</feature>
<dbReference type="Proteomes" id="UP000282289">
    <property type="component" value="Unassembled WGS sequence"/>
</dbReference>
<dbReference type="InterPro" id="IPR003425">
    <property type="entry name" value="CCB3/YggT"/>
</dbReference>
<organism evidence="3 4">
    <name type="scientific">Pseudomonas syringae pv. actinidiae</name>
    <dbReference type="NCBI Taxonomy" id="103796"/>
    <lineage>
        <taxon>Bacteria</taxon>
        <taxon>Pseudomonadati</taxon>
        <taxon>Pseudomonadota</taxon>
        <taxon>Gammaproteobacteria</taxon>
        <taxon>Pseudomonadales</taxon>
        <taxon>Pseudomonadaceae</taxon>
        <taxon>Pseudomonas</taxon>
        <taxon>Pseudomonas syringae</taxon>
    </lineage>
</organism>
<reference evidence="3 4" key="1">
    <citation type="submission" date="2018-08" db="EMBL/GenBank/DDBJ databases">
        <title>Recombination of ecologically and evolutionarily significant loci maintains genetic cohesion in the Pseudomonas syringae species complex.</title>
        <authorList>
            <person name="Dillon M."/>
            <person name="Thakur S."/>
            <person name="Almeida R.N.D."/>
            <person name="Weir B.S."/>
            <person name="Guttman D.S."/>
        </authorList>
    </citation>
    <scope>NUCLEOTIDE SEQUENCE [LARGE SCALE GENOMIC DNA]</scope>
    <source>
        <strain evidence="3 4">ICMP 19589</strain>
    </source>
</reference>
<feature type="transmembrane region" description="Helical" evidence="2">
    <location>
        <begin position="32"/>
        <end position="54"/>
    </location>
</feature>
<dbReference type="EMBL" id="RBQT01000039">
    <property type="protein sequence ID" value="RMP82074.1"/>
    <property type="molecule type" value="Genomic_DNA"/>
</dbReference>
<feature type="transmembrane region" description="Helical" evidence="2">
    <location>
        <begin position="190"/>
        <end position="209"/>
    </location>
</feature>
<dbReference type="AlphaFoldDB" id="A0A7Z6U988"/>
<keyword evidence="2" id="KW-0472">Membrane</keyword>
<dbReference type="PANTHER" id="PTHR33219:SF14">
    <property type="entry name" value="PROTEIN COFACTOR ASSEMBLY OF COMPLEX C SUBUNIT B CCB3, CHLOROPLASTIC-RELATED"/>
    <property type="match status" value="1"/>
</dbReference>
<keyword evidence="2" id="KW-1133">Transmembrane helix</keyword>
<comment type="caution">
    <text evidence="3">The sequence shown here is derived from an EMBL/GenBank/DDBJ whole genome shotgun (WGS) entry which is preliminary data.</text>
</comment>
<evidence type="ECO:0000256" key="2">
    <source>
        <dbReference type="SAM" id="Phobius"/>
    </source>
</evidence>